<reference evidence="1" key="2">
    <citation type="journal article" date="2016" name="Mol. Ecol.">
        <title>Population genomics of the filarial nematode parasite Wuchereria bancrofti from mosquitoes.</title>
        <authorList>
            <person name="Small S.T."/>
            <person name="Reimer L.J."/>
            <person name="Tisch D.J."/>
            <person name="King C.L."/>
            <person name="Christensen B.M."/>
            <person name="Siba P.M."/>
            <person name="Kazura J.W."/>
            <person name="Serre D."/>
            <person name="Zimmerman P.A."/>
        </authorList>
    </citation>
    <scope>NUCLEOTIDE SEQUENCE</scope>
    <source>
        <strain evidence="1">pt0022</strain>
    </source>
</reference>
<organism evidence="1 2">
    <name type="scientific">Wuchereria bancrofti</name>
    <dbReference type="NCBI Taxonomy" id="6293"/>
    <lineage>
        <taxon>Eukaryota</taxon>
        <taxon>Metazoa</taxon>
        <taxon>Ecdysozoa</taxon>
        <taxon>Nematoda</taxon>
        <taxon>Chromadorea</taxon>
        <taxon>Rhabditida</taxon>
        <taxon>Spirurina</taxon>
        <taxon>Spiruromorpha</taxon>
        <taxon>Filarioidea</taxon>
        <taxon>Onchocercidae</taxon>
        <taxon>Wuchereria</taxon>
    </lineage>
</organism>
<reference evidence="1" key="1">
    <citation type="submission" date="2015-03" db="EMBL/GenBank/DDBJ databases">
        <title>Wuchereria bancrofti Genome Sequencing Papua New Guinea Strain.</title>
        <authorList>
            <person name="Small S.T."/>
            <person name="Serre D."/>
            <person name="Zimmerman P.A."/>
        </authorList>
    </citation>
    <scope>NUCLEOTIDE SEQUENCE [LARGE SCALE GENOMIC DNA]</scope>
    <source>
        <strain evidence="1">pt0022</strain>
    </source>
</reference>
<dbReference type="AlphaFoldDB" id="A0AAF5PPY4"/>
<name>A0AAF5PPY4_WUCBA</name>
<dbReference type="Proteomes" id="UP000093561">
    <property type="component" value="Unassembled WGS sequence"/>
</dbReference>
<sequence>MCKVMSVRFQFANNLERGQKKY</sequence>
<dbReference type="WBParaSite" id="mrna-Wban_03860">
    <property type="protein sequence ID" value="mrna-Wban_03860"/>
    <property type="gene ID" value="Wban_03860"/>
</dbReference>
<accession>A0AAF5PPY4</accession>
<evidence type="ECO:0000313" key="1">
    <source>
        <dbReference type="Proteomes" id="UP000093561"/>
    </source>
</evidence>
<evidence type="ECO:0000313" key="2">
    <source>
        <dbReference type="WBParaSite" id="mrna-Wban_03860"/>
    </source>
</evidence>
<proteinExistence type="predicted"/>
<protein>
    <submittedName>
        <fullName evidence="2">Uncharacterized protein</fullName>
    </submittedName>
</protein>
<reference evidence="2" key="3">
    <citation type="submission" date="2024-02" db="UniProtKB">
        <authorList>
            <consortium name="WormBaseParasite"/>
        </authorList>
    </citation>
    <scope>IDENTIFICATION</scope>
    <source>
        <strain evidence="2">pt0022</strain>
    </source>
</reference>